<dbReference type="Proteomes" id="UP000248329">
    <property type="component" value="Unassembled WGS sequence"/>
</dbReference>
<proteinExistence type="predicted"/>
<name>A0AC61L3U4_9EURY</name>
<organism evidence="1 2">
    <name type="scientific">Candidatus Methanogaster sp</name>
    <dbReference type="NCBI Taxonomy" id="3386292"/>
    <lineage>
        <taxon>Archaea</taxon>
        <taxon>Methanobacteriati</taxon>
        <taxon>Methanobacteriota</taxon>
        <taxon>Stenosarchaea group</taxon>
        <taxon>Methanomicrobia</taxon>
        <taxon>Methanosarcinales</taxon>
        <taxon>ANME-2 cluster</taxon>
        <taxon>Candidatus Methanogasteraceae</taxon>
        <taxon>Candidatus Methanogaster</taxon>
    </lineage>
</organism>
<accession>A0AC61L3U4</accession>
<dbReference type="EMBL" id="PQXF01000010">
    <property type="protein sequence ID" value="PXF60945.1"/>
    <property type="molecule type" value="Genomic_DNA"/>
</dbReference>
<sequence>MQTPNIEYLDHPADVKFRVHGRTIEEAFEYAARAMFGVMIDPDVTTIEPIRTIDIDLSADDCKDLLYDFLSELLYLFEVEEIVFGRFDVEQIEQVEGGYHLRAHVSGEPIDRGRHRFEVGVKAVTFHDMVIERMDEGYAVQVLVDT</sequence>
<reference evidence="1" key="1">
    <citation type="submission" date="2018-01" db="EMBL/GenBank/DDBJ databases">
        <authorList>
            <person name="Krukenberg V."/>
        </authorList>
    </citation>
    <scope>NUCLEOTIDE SEQUENCE</scope>
    <source>
        <strain evidence="1">E20ANME2</strain>
    </source>
</reference>
<evidence type="ECO:0000313" key="1">
    <source>
        <dbReference type="EMBL" id="PXF60945.1"/>
    </source>
</evidence>
<evidence type="ECO:0000313" key="2">
    <source>
        <dbReference type="Proteomes" id="UP000248329"/>
    </source>
</evidence>
<gene>
    <name evidence="1" type="ORF">C4B59_07010</name>
</gene>
<protein>
    <submittedName>
        <fullName evidence="1">Archease</fullName>
    </submittedName>
</protein>
<comment type="caution">
    <text evidence="1">The sequence shown here is derived from an EMBL/GenBank/DDBJ whole genome shotgun (WGS) entry which is preliminary data.</text>
</comment>